<dbReference type="Proteomes" id="UP001279734">
    <property type="component" value="Unassembled WGS sequence"/>
</dbReference>
<sequence length="170" mass="19071">MKRGSGWKSESRPLTVGELMTVQMKVSETFDSRIRSALLWIAAVHLVAELVKICDRNCAEGGKKGSGWRNKTQADGQPRTSQILCPSLHKMLASLQCRRRKYLVQYKKDGIRWLLCTDTIQVLRAADELEKDLVQTAVEDSVDSDHGCKEIIHEMPSYEAVSAIANLVKV</sequence>
<reference evidence="1" key="1">
    <citation type="submission" date="2023-05" db="EMBL/GenBank/DDBJ databases">
        <title>Nepenthes gracilis genome sequencing.</title>
        <authorList>
            <person name="Fukushima K."/>
        </authorList>
    </citation>
    <scope>NUCLEOTIDE SEQUENCE</scope>
    <source>
        <strain evidence="1">SING2019-196</strain>
    </source>
</reference>
<dbReference type="PANTHER" id="PTHR31280">
    <property type="entry name" value="PROTEIN UNC-13 HOMOLOG"/>
    <property type="match status" value="1"/>
</dbReference>
<comment type="caution">
    <text evidence="1">The sequence shown here is derived from an EMBL/GenBank/DDBJ whole genome shotgun (WGS) entry which is preliminary data.</text>
</comment>
<keyword evidence="2" id="KW-1185">Reference proteome</keyword>
<accession>A0AAD3SIF4</accession>
<dbReference type="PANTHER" id="PTHR31280:SF4">
    <property type="entry name" value="ELONGATION FACTOR TS (DUF810)"/>
    <property type="match status" value="1"/>
</dbReference>
<protein>
    <submittedName>
        <fullName evidence="1">Uncharacterized protein</fullName>
    </submittedName>
</protein>
<evidence type="ECO:0000313" key="1">
    <source>
        <dbReference type="EMBL" id="GMH11858.1"/>
    </source>
</evidence>
<dbReference type="AlphaFoldDB" id="A0AAD3SIF4"/>
<dbReference type="InterPro" id="IPR008528">
    <property type="entry name" value="unc-13_homologue"/>
</dbReference>
<name>A0AAD3SIF4_NEPGR</name>
<proteinExistence type="predicted"/>
<gene>
    <name evidence="1" type="ORF">Nepgr_013699</name>
</gene>
<dbReference type="EMBL" id="BSYO01000011">
    <property type="protein sequence ID" value="GMH11858.1"/>
    <property type="molecule type" value="Genomic_DNA"/>
</dbReference>
<organism evidence="1 2">
    <name type="scientific">Nepenthes gracilis</name>
    <name type="common">Slender pitcher plant</name>
    <dbReference type="NCBI Taxonomy" id="150966"/>
    <lineage>
        <taxon>Eukaryota</taxon>
        <taxon>Viridiplantae</taxon>
        <taxon>Streptophyta</taxon>
        <taxon>Embryophyta</taxon>
        <taxon>Tracheophyta</taxon>
        <taxon>Spermatophyta</taxon>
        <taxon>Magnoliopsida</taxon>
        <taxon>eudicotyledons</taxon>
        <taxon>Gunneridae</taxon>
        <taxon>Pentapetalae</taxon>
        <taxon>Caryophyllales</taxon>
        <taxon>Nepenthaceae</taxon>
        <taxon>Nepenthes</taxon>
    </lineage>
</organism>
<evidence type="ECO:0000313" key="2">
    <source>
        <dbReference type="Proteomes" id="UP001279734"/>
    </source>
</evidence>